<name>A0ABT3PQ99_9BACT</name>
<feature type="domain" description="Methylamine utilisation protein MauE" evidence="6">
    <location>
        <begin position="11"/>
        <end position="112"/>
    </location>
</feature>
<dbReference type="RefSeq" id="WP_265766828.1">
    <property type="nucleotide sequence ID" value="NZ_JAGGJA010000009.1"/>
</dbReference>
<evidence type="ECO:0000256" key="3">
    <source>
        <dbReference type="ARBA" id="ARBA00022989"/>
    </source>
</evidence>
<comment type="subcellular location">
    <subcellularLocation>
        <location evidence="1">Membrane</location>
        <topology evidence="1">Multi-pass membrane protein</topology>
    </subcellularLocation>
</comment>
<feature type="transmembrane region" description="Helical" evidence="5">
    <location>
        <begin position="94"/>
        <end position="113"/>
    </location>
</feature>
<proteinExistence type="predicted"/>
<evidence type="ECO:0000313" key="7">
    <source>
        <dbReference type="EMBL" id="MCW9708042.1"/>
    </source>
</evidence>
<evidence type="ECO:0000313" key="8">
    <source>
        <dbReference type="Proteomes" id="UP001207918"/>
    </source>
</evidence>
<evidence type="ECO:0000256" key="1">
    <source>
        <dbReference type="ARBA" id="ARBA00004141"/>
    </source>
</evidence>
<evidence type="ECO:0000256" key="2">
    <source>
        <dbReference type="ARBA" id="ARBA00022692"/>
    </source>
</evidence>
<keyword evidence="4 5" id="KW-0472">Membrane</keyword>
<keyword evidence="2 5" id="KW-0812">Transmembrane</keyword>
<evidence type="ECO:0000259" key="6">
    <source>
        <dbReference type="Pfam" id="PF07291"/>
    </source>
</evidence>
<evidence type="ECO:0000256" key="4">
    <source>
        <dbReference type="ARBA" id="ARBA00023136"/>
    </source>
</evidence>
<sequence>MMVNALNNFKKYVPIYLRLALGFTFLSAVADRFGLWGPPGTANVAWGNFQNFLSYTATLNPYLPTDLIPLLGWFVTAGEIGLGLALIFGFRTRWAALLSGFLLFTFILGITLSNSIKGALDYSVFTASAGAFMLALWHTEGIKTNNTANQ</sequence>
<feature type="transmembrane region" description="Helical" evidence="5">
    <location>
        <begin position="67"/>
        <end position="87"/>
    </location>
</feature>
<accession>A0ABT3PQ99</accession>
<dbReference type="EMBL" id="JAGGJA010000009">
    <property type="protein sequence ID" value="MCW9708042.1"/>
    <property type="molecule type" value="Genomic_DNA"/>
</dbReference>
<protein>
    <submittedName>
        <fullName evidence="7">DoxX family membrane protein</fullName>
    </submittedName>
</protein>
<gene>
    <name evidence="7" type="ORF">J6I44_14340</name>
</gene>
<dbReference type="InterPro" id="IPR009908">
    <property type="entry name" value="Methylamine_util_MauE"/>
</dbReference>
<evidence type="ECO:0000256" key="5">
    <source>
        <dbReference type="SAM" id="Phobius"/>
    </source>
</evidence>
<reference evidence="7 8" key="1">
    <citation type="submission" date="2021-03" db="EMBL/GenBank/DDBJ databases">
        <title>Aliifodinibius sp. nov., a new bacterium isolated from saline soil.</title>
        <authorList>
            <person name="Galisteo C."/>
            <person name="De La Haba R."/>
            <person name="Sanchez-Porro C."/>
            <person name="Ventosa A."/>
        </authorList>
    </citation>
    <scope>NUCLEOTIDE SEQUENCE [LARGE SCALE GENOMIC DNA]</scope>
    <source>
        <strain evidence="7 8">1BSP15-2V2</strain>
    </source>
</reference>
<keyword evidence="3 5" id="KW-1133">Transmembrane helix</keyword>
<dbReference type="Pfam" id="PF07291">
    <property type="entry name" value="MauE"/>
    <property type="match status" value="1"/>
</dbReference>
<organism evidence="7 8">
    <name type="scientific">Fodinibius salsisoli</name>
    <dbReference type="NCBI Taxonomy" id="2820877"/>
    <lineage>
        <taxon>Bacteria</taxon>
        <taxon>Pseudomonadati</taxon>
        <taxon>Balneolota</taxon>
        <taxon>Balneolia</taxon>
        <taxon>Balneolales</taxon>
        <taxon>Balneolaceae</taxon>
        <taxon>Fodinibius</taxon>
    </lineage>
</organism>
<comment type="caution">
    <text evidence="7">The sequence shown here is derived from an EMBL/GenBank/DDBJ whole genome shotgun (WGS) entry which is preliminary data.</text>
</comment>
<keyword evidence="8" id="KW-1185">Reference proteome</keyword>
<dbReference type="Proteomes" id="UP001207918">
    <property type="component" value="Unassembled WGS sequence"/>
</dbReference>